<sequence length="70" mass="7164">MRKPVLIAVGLLVAVMGTIFFFQGIGVLGGSGMTGSTLWAVLGPIIALAGLGLAAFGFRGFRGSKPRQDV</sequence>
<dbReference type="RefSeq" id="WP_205119907.1">
    <property type="nucleotide sequence ID" value="NZ_JAFBCM010000001.1"/>
</dbReference>
<keyword evidence="1" id="KW-1133">Transmembrane helix</keyword>
<accession>A0ABV7YCQ3</accession>
<keyword evidence="3" id="KW-1185">Reference proteome</keyword>
<feature type="transmembrane region" description="Helical" evidence="1">
    <location>
        <begin position="5"/>
        <end position="25"/>
    </location>
</feature>
<dbReference type="Proteomes" id="UP001595699">
    <property type="component" value="Unassembled WGS sequence"/>
</dbReference>
<evidence type="ECO:0000313" key="3">
    <source>
        <dbReference type="Proteomes" id="UP001595699"/>
    </source>
</evidence>
<gene>
    <name evidence="2" type="ORF">ACFOUW_19350</name>
</gene>
<keyword evidence="1" id="KW-0812">Transmembrane</keyword>
<comment type="caution">
    <text evidence="2">The sequence shown here is derived from an EMBL/GenBank/DDBJ whole genome shotgun (WGS) entry which is preliminary data.</text>
</comment>
<feature type="transmembrane region" description="Helical" evidence="1">
    <location>
        <begin position="37"/>
        <end position="58"/>
    </location>
</feature>
<evidence type="ECO:0008006" key="4">
    <source>
        <dbReference type="Google" id="ProtNLM"/>
    </source>
</evidence>
<organism evidence="2 3">
    <name type="scientific">Tenggerimyces flavus</name>
    <dbReference type="NCBI Taxonomy" id="1708749"/>
    <lineage>
        <taxon>Bacteria</taxon>
        <taxon>Bacillati</taxon>
        <taxon>Actinomycetota</taxon>
        <taxon>Actinomycetes</taxon>
        <taxon>Propionibacteriales</taxon>
        <taxon>Nocardioidaceae</taxon>
        <taxon>Tenggerimyces</taxon>
    </lineage>
</organism>
<name>A0ABV7YCQ3_9ACTN</name>
<dbReference type="EMBL" id="JBHRZH010000017">
    <property type="protein sequence ID" value="MFC3763006.1"/>
    <property type="molecule type" value="Genomic_DNA"/>
</dbReference>
<evidence type="ECO:0000256" key="1">
    <source>
        <dbReference type="SAM" id="Phobius"/>
    </source>
</evidence>
<evidence type="ECO:0000313" key="2">
    <source>
        <dbReference type="EMBL" id="MFC3763006.1"/>
    </source>
</evidence>
<reference evidence="3" key="1">
    <citation type="journal article" date="2019" name="Int. J. Syst. Evol. Microbiol.">
        <title>The Global Catalogue of Microorganisms (GCM) 10K type strain sequencing project: providing services to taxonomists for standard genome sequencing and annotation.</title>
        <authorList>
            <consortium name="The Broad Institute Genomics Platform"/>
            <consortium name="The Broad Institute Genome Sequencing Center for Infectious Disease"/>
            <person name="Wu L."/>
            <person name="Ma J."/>
        </authorList>
    </citation>
    <scope>NUCLEOTIDE SEQUENCE [LARGE SCALE GENOMIC DNA]</scope>
    <source>
        <strain evidence="3">CGMCC 4.7241</strain>
    </source>
</reference>
<protein>
    <recommendedName>
        <fullName evidence="4">Integral membrane protein</fullName>
    </recommendedName>
</protein>
<proteinExistence type="predicted"/>
<keyword evidence="1" id="KW-0472">Membrane</keyword>